<dbReference type="OrthoDB" id="6629398at2"/>
<dbReference type="InterPro" id="IPR056726">
    <property type="entry name" value="DUF7824"/>
</dbReference>
<evidence type="ECO:0000259" key="2">
    <source>
        <dbReference type="Pfam" id="PF25148"/>
    </source>
</evidence>
<name>A0A2P8GBH7_9BACT</name>
<evidence type="ECO:0000259" key="1">
    <source>
        <dbReference type="Pfam" id="PF20103"/>
    </source>
</evidence>
<reference evidence="4 5" key="1">
    <citation type="submission" date="2018-03" db="EMBL/GenBank/DDBJ databases">
        <title>Genomic Encyclopedia of Archaeal and Bacterial Type Strains, Phase II (KMG-II): from individual species to whole genera.</title>
        <authorList>
            <person name="Goeker M."/>
        </authorList>
    </citation>
    <scope>NUCLEOTIDE SEQUENCE [LARGE SCALE GENOMIC DNA]</scope>
    <source>
        <strain evidence="4 5">DSM 29057</strain>
    </source>
</reference>
<gene>
    <name evidence="4" type="ORF">CLV60_103193</name>
</gene>
<comment type="caution">
    <text evidence="4">The sequence shown here is derived from an EMBL/GenBank/DDBJ whole genome shotgun (WGS) entry which is preliminary data.</text>
</comment>
<organism evidence="4 5">
    <name type="scientific">Dyadobacter jiangsuensis</name>
    <dbReference type="NCBI Taxonomy" id="1591085"/>
    <lineage>
        <taxon>Bacteria</taxon>
        <taxon>Pseudomonadati</taxon>
        <taxon>Bacteroidota</taxon>
        <taxon>Cytophagia</taxon>
        <taxon>Cytophagales</taxon>
        <taxon>Spirosomataceae</taxon>
        <taxon>Dyadobacter</taxon>
    </lineage>
</organism>
<feature type="domain" description="DUF7824" evidence="2">
    <location>
        <begin position="449"/>
        <end position="686"/>
    </location>
</feature>
<dbReference type="Proteomes" id="UP000241964">
    <property type="component" value="Unassembled WGS sequence"/>
</dbReference>
<dbReference type="EMBL" id="PYAS01000003">
    <property type="protein sequence ID" value="PSL31327.1"/>
    <property type="molecule type" value="Genomic_DNA"/>
</dbReference>
<dbReference type="Pfam" id="PF20103">
    <property type="entry name" value="DUF6493"/>
    <property type="match status" value="1"/>
</dbReference>
<dbReference type="InterPro" id="IPR045472">
    <property type="entry name" value="DUF6493"/>
</dbReference>
<feature type="domain" description="DUF6493" evidence="1">
    <location>
        <begin position="11"/>
        <end position="337"/>
    </location>
</feature>
<evidence type="ECO:0000313" key="5">
    <source>
        <dbReference type="Proteomes" id="UP000241964"/>
    </source>
</evidence>
<keyword evidence="5" id="KW-1185">Reference proteome</keyword>
<dbReference type="Pfam" id="PF25148">
    <property type="entry name" value="DUF7824"/>
    <property type="match status" value="1"/>
</dbReference>
<sequence>MSKSKSASGNAIAELYTSLIQKGNPRDLLPFLRLHAHANKAVLRQEIKKAKKYWLDYIELPTGSVVDAFFRTSRWGQRGNGQQQEMVILSAIAVLDKTEIMRWDEAFPYFSRLDEPFVREVVMWAKPTWTNGFLLGQLKKNDWSTLDYFHLKLLEEHGLVEYEPELFVLSMTKFPFRFYRDNSLLTAYMEKIVNDPLAWQRELPLLFQYETGIQNQSMPIASNEPFKNVWEMILGSWLDQGRFDRAWFVENCILVQTKEWNGGLRAFFRKRLADALPTTAELLAAQYPLFACLHAPLNTVVSFAVDLIRKIWNDVNFKFQSFIEFVEPVMMRADCKGAIRHTLTILDKAAQQSPDYRPAVSYLAADVLVIPDLSLQERAVKTLKKTGNPTDSVLTDKLNMYAPQLQGNIMEMLGPLLTGNIPEVPNQYEAYVTETSSHSIIHDASRFPEFMDWNDLLFHFGKFIQSEEVMHAEMLIDAFVTKRHLFPVDALEQLKTYADQLSGLYFNAPYRRMVGGLLIHLIRQEEGFYQPERDHLGRSEIGNLAKHLVHQIQEKIVSGSKRSLLCFPTHTPHWIDPSILIDRLVAYAHAGEAVDPVDFAIAISRTRRENIPEAVEKAHRLPQQYQQLMAFVLGTTAEIPAPEKPSIWKKLFGSAKNIDYVPWAVAARTFYPNQEFQEFEHTDLKGVVNVVSPFAPEVRIDVRRHETRHAFSKKVDKSTTRRLIATLPKSRWTGKQPLLYSMDIHEHKDSVWGINLSFGSVLFWHSVMPQNDQALASFLLRYCCEYSEGLGEDDLRAFLLIVSDTSFVFTDTIYYVIACCYLYKDSGLRNYAAEVSLLLICERRIDVRQLGEKLARLISEGYAPLQRFLDVAAVIRDHSALHNGALLTLLETILERFELKEKLPAGFKKLLEIYYDLLTKTGQAPGVSTLQNLTKIPESPSLKPIIKQLQSIPHQ</sequence>
<proteinExistence type="predicted"/>
<dbReference type="AlphaFoldDB" id="A0A2P8GBH7"/>
<evidence type="ECO:0000259" key="3">
    <source>
        <dbReference type="Pfam" id="PF25149"/>
    </source>
</evidence>
<dbReference type="RefSeq" id="WP_106594675.1">
    <property type="nucleotide sequence ID" value="NZ_PYAS01000003.1"/>
</dbReference>
<protein>
    <submittedName>
        <fullName evidence="4">Uncharacterized protein</fullName>
    </submittedName>
</protein>
<accession>A0A2P8GBH7</accession>
<dbReference type="Pfam" id="PF25149">
    <property type="entry name" value="DUF7825"/>
    <property type="match status" value="1"/>
</dbReference>
<dbReference type="InterPro" id="IPR056727">
    <property type="entry name" value="DUF7825"/>
</dbReference>
<evidence type="ECO:0000313" key="4">
    <source>
        <dbReference type="EMBL" id="PSL31327.1"/>
    </source>
</evidence>
<feature type="domain" description="DUF7825" evidence="3">
    <location>
        <begin position="703"/>
        <end position="950"/>
    </location>
</feature>